<gene>
    <name evidence="2" type="ORF">V0U79_03060</name>
</gene>
<organism evidence="2 3">
    <name type="scientific">Hyphobacterium lacteum</name>
    <dbReference type="NCBI Taxonomy" id="3116575"/>
    <lineage>
        <taxon>Bacteria</taxon>
        <taxon>Pseudomonadati</taxon>
        <taxon>Pseudomonadota</taxon>
        <taxon>Alphaproteobacteria</taxon>
        <taxon>Maricaulales</taxon>
        <taxon>Maricaulaceae</taxon>
        <taxon>Hyphobacterium</taxon>
    </lineage>
</organism>
<evidence type="ECO:0000259" key="1">
    <source>
        <dbReference type="SMART" id="SM00418"/>
    </source>
</evidence>
<proteinExistence type="predicted"/>
<dbReference type="InterPro" id="IPR036390">
    <property type="entry name" value="WH_DNA-bd_sf"/>
</dbReference>
<dbReference type="InterPro" id="IPR011991">
    <property type="entry name" value="ArsR-like_HTH"/>
</dbReference>
<dbReference type="Proteomes" id="UP001354971">
    <property type="component" value="Unassembled WGS sequence"/>
</dbReference>
<dbReference type="Gene3D" id="1.10.10.10">
    <property type="entry name" value="Winged helix-like DNA-binding domain superfamily/Winged helix DNA-binding domain"/>
    <property type="match status" value="1"/>
</dbReference>
<dbReference type="RefSeq" id="WP_330197994.1">
    <property type="nucleotide sequence ID" value="NZ_JAZDRP010000002.1"/>
</dbReference>
<feature type="domain" description="HTH arsR-type" evidence="1">
    <location>
        <begin position="13"/>
        <end position="96"/>
    </location>
</feature>
<dbReference type="EMBL" id="JAZDRP010000002">
    <property type="protein sequence ID" value="MEE2525331.1"/>
    <property type="molecule type" value="Genomic_DNA"/>
</dbReference>
<keyword evidence="3" id="KW-1185">Reference proteome</keyword>
<dbReference type="SMART" id="SM00418">
    <property type="entry name" value="HTH_ARSR"/>
    <property type="match status" value="1"/>
</dbReference>
<dbReference type="InterPro" id="IPR001845">
    <property type="entry name" value="HTH_ArsR_DNA-bd_dom"/>
</dbReference>
<protein>
    <submittedName>
        <fullName evidence="2">Helix-turn-helix domain-containing protein</fullName>
    </submittedName>
</protein>
<evidence type="ECO:0000313" key="3">
    <source>
        <dbReference type="Proteomes" id="UP001354971"/>
    </source>
</evidence>
<name>A0ABU7LNY5_9PROT</name>
<accession>A0ABU7LNY5</accession>
<reference evidence="2 3" key="1">
    <citation type="submission" date="2024-01" db="EMBL/GenBank/DDBJ databases">
        <title>Hyphobacterium bacterium isolated from marine sediment.</title>
        <authorList>
            <person name="Zhao S."/>
        </authorList>
    </citation>
    <scope>NUCLEOTIDE SEQUENCE [LARGE SCALE GENOMIC DNA]</scope>
    <source>
        <strain evidence="3">HN65</strain>
    </source>
</reference>
<dbReference type="CDD" id="cd00090">
    <property type="entry name" value="HTH_ARSR"/>
    <property type="match status" value="1"/>
</dbReference>
<dbReference type="Pfam" id="PF12840">
    <property type="entry name" value="HTH_20"/>
    <property type="match status" value="1"/>
</dbReference>
<sequence length="187" mass="20420">MTNADSYWIEKPEQLACLASSRRQAVLDLVATFGPMSVTDLSRLSRLRRTTLYQHIGKLLETGLVLPAGQRGKGPRAEQLYRTPARRMRLARALAEDANAVPVGKIAGAMLRQAQRDIDSGMISERKQVTGPQTNLLFHRLAGAPPPEKLEEINRKIDELKSLLMDAGPDSGAPIAITIAMAPVDQA</sequence>
<comment type="caution">
    <text evidence="2">The sequence shown here is derived from an EMBL/GenBank/DDBJ whole genome shotgun (WGS) entry which is preliminary data.</text>
</comment>
<evidence type="ECO:0000313" key="2">
    <source>
        <dbReference type="EMBL" id="MEE2525331.1"/>
    </source>
</evidence>
<dbReference type="InterPro" id="IPR036388">
    <property type="entry name" value="WH-like_DNA-bd_sf"/>
</dbReference>
<dbReference type="SUPFAM" id="SSF46785">
    <property type="entry name" value="Winged helix' DNA-binding domain"/>
    <property type="match status" value="1"/>
</dbReference>